<dbReference type="eggNOG" id="arCOG01989">
    <property type="taxonomic scope" value="Archaea"/>
</dbReference>
<dbReference type="Pfam" id="PF07754">
    <property type="entry name" value="HVO_2753_ZBP"/>
    <property type="match status" value="1"/>
</dbReference>
<evidence type="ECO:0000313" key="3">
    <source>
        <dbReference type="Proteomes" id="UP000002061"/>
    </source>
</evidence>
<evidence type="ECO:0000259" key="1">
    <source>
        <dbReference type="Pfam" id="PF07754"/>
    </source>
</evidence>
<gene>
    <name evidence="2" type="ordered locus">Metin_0634</name>
</gene>
<keyword evidence="3" id="KW-1185">Reference proteome</keyword>
<dbReference type="STRING" id="573063.Metin_0634"/>
<dbReference type="HOGENOM" id="CLU_196471_1_0_2"/>
<dbReference type="GeneID" id="9131641"/>
<dbReference type="InterPro" id="IPR011668">
    <property type="entry name" value="HVO_2753-like_ZBP"/>
</dbReference>
<organism evidence="2 3">
    <name type="scientific">Methanocaldococcus infernus (strain DSM 11812 / JCM 15783 / ME)</name>
    <dbReference type="NCBI Taxonomy" id="573063"/>
    <lineage>
        <taxon>Archaea</taxon>
        <taxon>Methanobacteriati</taxon>
        <taxon>Methanobacteriota</taxon>
        <taxon>Methanomada group</taxon>
        <taxon>Methanococci</taxon>
        <taxon>Methanococcales</taxon>
        <taxon>Methanocaldococcaceae</taxon>
        <taxon>Methanocaldococcus</taxon>
    </lineage>
</organism>
<dbReference type="KEGG" id="mif:Metin_0634"/>
<protein>
    <recommendedName>
        <fullName evidence="1">Small zinc finger protein HVO-2753-like zinc-binding pocket domain-containing protein</fullName>
    </recommendedName>
</protein>
<dbReference type="EMBL" id="CP002009">
    <property type="protein sequence ID" value="ADG13303.1"/>
    <property type="molecule type" value="Genomic_DNA"/>
</dbReference>
<feature type="domain" description="Small zinc finger protein HVO-2753-like zinc-binding pocket" evidence="1">
    <location>
        <begin position="6"/>
        <end position="51"/>
    </location>
</feature>
<dbReference type="PANTHER" id="PTHR40733:SF1">
    <property type="entry name" value="SMALL ZINC FINGER PROTEIN HVO-2753-LIKE ZINC-BINDING POCKET DOMAIN-CONTAINING PROTEIN"/>
    <property type="match status" value="1"/>
</dbReference>
<sequence length="55" mass="6335">MAKYICISCNAEIAPRERATRFLCPKCGEYEIVRCEKCRKLGNRYKCPKCGFEGP</sequence>
<dbReference type="AlphaFoldDB" id="D5VRV0"/>
<accession>D5VRV0</accession>
<dbReference type="InterPro" id="IPR044720">
    <property type="entry name" value="HVO_2753-like"/>
</dbReference>
<proteinExistence type="predicted"/>
<dbReference type="Proteomes" id="UP000002061">
    <property type="component" value="Chromosome"/>
</dbReference>
<name>D5VRV0_METIM</name>
<dbReference type="RefSeq" id="WP_013100049.1">
    <property type="nucleotide sequence ID" value="NC_014122.1"/>
</dbReference>
<dbReference type="OrthoDB" id="35104at2157"/>
<dbReference type="NCBIfam" id="NF011481">
    <property type="entry name" value="PRK14890.1"/>
    <property type="match status" value="1"/>
</dbReference>
<dbReference type="PANTHER" id="PTHR40733">
    <property type="entry name" value="ZINC-RIBBON RNA-BINDING PROTEIN INVOLVED IN TRANSLATION-RELATED"/>
    <property type="match status" value="1"/>
</dbReference>
<reference evidence="2" key="1">
    <citation type="submission" date="2010-04" db="EMBL/GenBank/DDBJ databases">
        <title>Complete sequence of Methanocaldococcus infernus ME.</title>
        <authorList>
            <consortium name="US DOE Joint Genome Institute"/>
            <person name="Lucas S."/>
            <person name="Copeland A."/>
            <person name="Lapidus A."/>
            <person name="Cheng J.-F."/>
            <person name="Bruce D."/>
            <person name="Goodwin L."/>
            <person name="Pitluck S."/>
            <person name="Munk A.C."/>
            <person name="Detter J.C."/>
            <person name="Han C."/>
            <person name="Tapia R."/>
            <person name="Land M."/>
            <person name="Hauser L."/>
            <person name="Kyrpides N."/>
            <person name="Mikhailova N."/>
            <person name="Sieprawska-Lupa M."/>
            <person name="Whitman W.B."/>
            <person name="Woyke T."/>
        </authorList>
    </citation>
    <scope>NUCLEOTIDE SEQUENCE [LARGE SCALE GENOMIC DNA]</scope>
    <source>
        <strain evidence="2">ME</strain>
    </source>
</reference>
<evidence type="ECO:0000313" key="2">
    <source>
        <dbReference type="EMBL" id="ADG13303.1"/>
    </source>
</evidence>